<dbReference type="Pfam" id="PF13309">
    <property type="entry name" value="HTH_22"/>
    <property type="match status" value="1"/>
</dbReference>
<proteinExistence type="predicted"/>
<evidence type="ECO:0000313" key="4">
    <source>
        <dbReference type="Proteomes" id="UP000653358"/>
    </source>
</evidence>
<dbReference type="EMBL" id="WJBB01000001">
    <property type="protein sequence ID" value="MBC3795633.1"/>
    <property type="molecule type" value="Genomic_DNA"/>
</dbReference>
<evidence type="ECO:0000313" key="3">
    <source>
        <dbReference type="EMBL" id="MBC3795633.1"/>
    </source>
</evidence>
<dbReference type="Proteomes" id="UP000653358">
    <property type="component" value="Unassembled WGS sequence"/>
</dbReference>
<sequence length="232" mass="26481">MTKVAKELKKYIPFVDFLGKTLGENYEVFLYDLTGPEHPIIAIANGHLSGRKVGFLMKDVMIKMLQKEKENNEDNDDFLIRHDAIGRDGRRFKSSTVLIRNDYGEPIGALCVNFNMEPMIATQEFFESIGAETTNLRNLDINKVIFAGEVFSDGNSGSMESMYEHFIDKNPDVVLSRPQDRQKIVSEMYKDGFFQLRGAVSFCAEKFEISEPSVYRYVARAKSESEEQENIS</sequence>
<dbReference type="PANTHER" id="PTHR35568:SF1">
    <property type="entry name" value="TRANSCRIPTIONAL REGULATOR DAUR"/>
    <property type="match status" value="1"/>
</dbReference>
<protein>
    <recommendedName>
        <fullName evidence="5">YheO-like PAS domain protein</fullName>
    </recommendedName>
</protein>
<evidence type="ECO:0000259" key="1">
    <source>
        <dbReference type="Pfam" id="PF08348"/>
    </source>
</evidence>
<feature type="domain" description="YheO-like" evidence="1">
    <location>
        <begin position="8"/>
        <end position="124"/>
    </location>
</feature>
<name>A0ABR6WGL5_9FIRM</name>
<accession>A0ABR6WGL5</accession>
<keyword evidence="4" id="KW-1185">Reference proteome</keyword>
<organism evidence="3 4">
    <name type="scientific">Acetobacterium tundrae</name>
    <dbReference type="NCBI Taxonomy" id="132932"/>
    <lineage>
        <taxon>Bacteria</taxon>
        <taxon>Bacillati</taxon>
        <taxon>Bacillota</taxon>
        <taxon>Clostridia</taxon>
        <taxon>Eubacteriales</taxon>
        <taxon>Eubacteriaceae</taxon>
        <taxon>Acetobacterium</taxon>
    </lineage>
</organism>
<dbReference type="InterPro" id="IPR039445">
    <property type="entry name" value="DauR-like_HTH"/>
</dbReference>
<dbReference type="Pfam" id="PF08348">
    <property type="entry name" value="PAS_6"/>
    <property type="match status" value="1"/>
</dbReference>
<evidence type="ECO:0008006" key="5">
    <source>
        <dbReference type="Google" id="ProtNLM"/>
    </source>
</evidence>
<dbReference type="PANTHER" id="PTHR35568">
    <property type="entry name" value="TRANSCRIPTIONAL REGULATOR DAUR"/>
    <property type="match status" value="1"/>
</dbReference>
<dbReference type="RefSeq" id="WP_148601989.1">
    <property type="nucleotide sequence ID" value="NZ_RXYB01000001.1"/>
</dbReference>
<dbReference type="InterPro" id="IPR039446">
    <property type="entry name" value="DauR-like"/>
</dbReference>
<dbReference type="InterPro" id="IPR013559">
    <property type="entry name" value="YheO"/>
</dbReference>
<evidence type="ECO:0000259" key="2">
    <source>
        <dbReference type="Pfam" id="PF13309"/>
    </source>
</evidence>
<reference evidence="3 4" key="1">
    <citation type="journal article" date="2020" name="mSystems">
        <title>Defining Genomic and Predicted Metabolic Features of the Acetobacterium Genus.</title>
        <authorList>
            <person name="Ross D.E."/>
            <person name="Marshall C.W."/>
            <person name="Gulliver D."/>
            <person name="May H.D."/>
            <person name="Norman R.S."/>
        </authorList>
    </citation>
    <scope>NUCLEOTIDE SEQUENCE [LARGE SCALE GENOMIC DNA]</scope>
    <source>
        <strain evidence="3 4">DSM 9173</strain>
    </source>
</reference>
<comment type="caution">
    <text evidence="3">The sequence shown here is derived from an EMBL/GenBank/DDBJ whole genome shotgun (WGS) entry which is preliminary data.</text>
</comment>
<feature type="domain" description="Transcriptional regulator DauR-like HTH" evidence="2">
    <location>
        <begin position="172"/>
        <end position="218"/>
    </location>
</feature>
<gene>
    <name evidence="3" type="ORF">GH807_01020</name>
</gene>